<accession>A0A7G9SLR9</accession>
<keyword evidence="9 11" id="KW-0472">Membrane</keyword>
<dbReference type="Pfam" id="PF07715">
    <property type="entry name" value="Plug"/>
    <property type="match status" value="1"/>
</dbReference>
<keyword evidence="16" id="KW-0675">Receptor</keyword>
<sequence length="782" mass="84067">MHASTSNRPAHRTPLSIAIAAVLAFAAVPAFAQEAAADSASNADADAKKTTELQSVVVTANKRPEDVLNVASSISVVGEEQMQSLGAAQLTDYAAYVPGLQVASDGTPGQTRVSLRGIAPLSSGATVGTYIDDSPVGSNGIYQAATIFMLDLLPYDIERVEILRGPQGTLYGAGSMGGLIKYVTKAPDLVESEFRIGGGVSSVADGGTGNNLRFGANVPLLADRLGMRVSYSRNNQPGYVDNSITGEDDINEVSQTSARLALLWQGDAFNLKLTAMRQGIDSDNNGTVSLDPADYSPLDGESDHLVYVDAPFQKDVDYYAATLSWDLGWGDFTSATGYSKIDTRVRQDVTVDYGRFTDLGLGLPFPGASYFDTRLDFTQLTQEFRLASKAGQRFDWLVGAFYSKESGDNRQHIQLTQLDGSALPDPFEAIAGDLATLNLPTRYKELSFFANASYQFSERFKLGGGVRYAKNDQTFSQDVTSGLLLPIGSSPNGSKENVFTWSLAPQFQLSKDTLLYARVATGYQPGGPNVKLPGVPDQVDSSTLANYELGLKSLFADNRVQVELAVFRIDWEDIQVISTFDGASGLVNGGTATSQGIEFSSLFQPTANLRLGFNAAWTDAELTEDFPTLVVPSDPYIVNLLSGLGGDRMPYTPKLSFSATADYFIPLGGNGWEAHIGGGYRWVGDRVNGTTEREVILDGATMTPVQTTVTAPLKLDSYGAFDLYAGVSNDHWSIRAFLKNAGDRRAYSTVAAHENQLTGVTEELVAAPIQPRTFGIEVDYRF</sequence>
<name>A0A7G9SLR9_9GAMM</name>
<dbReference type="KEGG" id="tcn:H9L16_08545"/>
<keyword evidence="3 11" id="KW-1134">Transmembrane beta strand</keyword>
<keyword evidence="2 11" id="KW-0813">Transport</keyword>
<evidence type="ECO:0000313" key="17">
    <source>
        <dbReference type="Proteomes" id="UP000515804"/>
    </source>
</evidence>
<feature type="chain" id="PRO_5028976005" evidence="13">
    <location>
        <begin position="33"/>
        <end position="782"/>
    </location>
</feature>
<dbReference type="SUPFAM" id="SSF56935">
    <property type="entry name" value="Porins"/>
    <property type="match status" value="1"/>
</dbReference>
<feature type="signal peptide" evidence="13">
    <location>
        <begin position="1"/>
        <end position="32"/>
    </location>
</feature>
<feature type="domain" description="TonB-dependent receptor-like beta-barrel" evidence="14">
    <location>
        <begin position="281"/>
        <end position="740"/>
    </location>
</feature>
<keyword evidence="4" id="KW-0410">Iron transport</keyword>
<dbReference type="InterPro" id="IPR039426">
    <property type="entry name" value="TonB-dep_rcpt-like"/>
</dbReference>
<dbReference type="RefSeq" id="WP_187551318.1">
    <property type="nucleotide sequence ID" value="NZ_BMZL01000002.1"/>
</dbReference>
<evidence type="ECO:0000256" key="8">
    <source>
        <dbReference type="ARBA" id="ARBA00023077"/>
    </source>
</evidence>
<evidence type="ECO:0000259" key="15">
    <source>
        <dbReference type="Pfam" id="PF07715"/>
    </source>
</evidence>
<evidence type="ECO:0000259" key="14">
    <source>
        <dbReference type="Pfam" id="PF00593"/>
    </source>
</evidence>
<evidence type="ECO:0000256" key="3">
    <source>
        <dbReference type="ARBA" id="ARBA00022452"/>
    </source>
</evidence>
<evidence type="ECO:0000256" key="12">
    <source>
        <dbReference type="RuleBase" id="RU003357"/>
    </source>
</evidence>
<evidence type="ECO:0000256" key="4">
    <source>
        <dbReference type="ARBA" id="ARBA00022496"/>
    </source>
</evidence>
<evidence type="ECO:0000256" key="13">
    <source>
        <dbReference type="SAM" id="SignalP"/>
    </source>
</evidence>
<evidence type="ECO:0000256" key="9">
    <source>
        <dbReference type="ARBA" id="ARBA00023136"/>
    </source>
</evidence>
<evidence type="ECO:0000256" key="1">
    <source>
        <dbReference type="ARBA" id="ARBA00004571"/>
    </source>
</evidence>
<organism evidence="16 17">
    <name type="scientific">Thermomonas carbonis</name>
    <dbReference type="NCBI Taxonomy" id="1463158"/>
    <lineage>
        <taxon>Bacteria</taxon>
        <taxon>Pseudomonadati</taxon>
        <taxon>Pseudomonadota</taxon>
        <taxon>Gammaproteobacteria</taxon>
        <taxon>Lysobacterales</taxon>
        <taxon>Lysobacteraceae</taxon>
        <taxon>Thermomonas</taxon>
    </lineage>
</organism>
<dbReference type="InterPro" id="IPR012910">
    <property type="entry name" value="Plug_dom"/>
</dbReference>
<dbReference type="PROSITE" id="PS52016">
    <property type="entry name" value="TONB_DEPENDENT_REC_3"/>
    <property type="match status" value="1"/>
</dbReference>
<keyword evidence="5 11" id="KW-0812">Transmembrane</keyword>
<evidence type="ECO:0000256" key="11">
    <source>
        <dbReference type="PROSITE-ProRule" id="PRU01360"/>
    </source>
</evidence>
<evidence type="ECO:0000313" key="16">
    <source>
        <dbReference type="EMBL" id="QNN68794.1"/>
    </source>
</evidence>
<dbReference type="GO" id="GO:0009279">
    <property type="term" value="C:cell outer membrane"/>
    <property type="evidence" value="ECO:0007669"/>
    <property type="project" value="UniProtKB-SubCell"/>
</dbReference>
<dbReference type="PANTHER" id="PTHR32552:SF81">
    <property type="entry name" value="TONB-DEPENDENT OUTER MEMBRANE RECEPTOR"/>
    <property type="match status" value="1"/>
</dbReference>
<evidence type="ECO:0000256" key="10">
    <source>
        <dbReference type="ARBA" id="ARBA00023237"/>
    </source>
</evidence>
<evidence type="ECO:0000256" key="6">
    <source>
        <dbReference type="ARBA" id="ARBA00023004"/>
    </source>
</evidence>
<dbReference type="Proteomes" id="UP000515804">
    <property type="component" value="Chromosome"/>
</dbReference>
<proteinExistence type="inferred from homology"/>
<dbReference type="GO" id="GO:0006826">
    <property type="term" value="P:iron ion transport"/>
    <property type="evidence" value="ECO:0007669"/>
    <property type="project" value="UniProtKB-KW"/>
</dbReference>
<keyword evidence="8 12" id="KW-0798">TonB box</keyword>
<gene>
    <name evidence="16" type="ORF">H9L16_08545</name>
</gene>
<dbReference type="Pfam" id="PF00593">
    <property type="entry name" value="TonB_dep_Rec_b-barrel"/>
    <property type="match status" value="1"/>
</dbReference>
<keyword evidence="7" id="KW-0406">Ion transport</keyword>
<protein>
    <submittedName>
        <fullName evidence="16">TonB-dependent receptor</fullName>
    </submittedName>
</protein>
<dbReference type="Gene3D" id="2.40.170.20">
    <property type="entry name" value="TonB-dependent receptor, beta-barrel domain"/>
    <property type="match status" value="1"/>
</dbReference>
<comment type="similarity">
    <text evidence="11 12">Belongs to the TonB-dependent receptor family.</text>
</comment>
<dbReference type="AlphaFoldDB" id="A0A7G9SLR9"/>
<dbReference type="EMBL" id="CP060719">
    <property type="protein sequence ID" value="QNN68794.1"/>
    <property type="molecule type" value="Genomic_DNA"/>
</dbReference>
<keyword evidence="17" id="KW-1185">Reference proteome</keyword>
<dbReference type="InterPro" id="IPR000531">
    <property type="entry name" value="Beta-barrel_TonB"/>
</dbReference>
<dbReference type="InterPro" id="IPR036942">
    <property type="entry name" value="Beta-barrel_TonB_sf"/>
</dbReference>
<reference evidence="16 17" key="1">
    <citation type="submission" date="2020-08" db="EMBL/GenBank/DDBJ databases">
        <title>Genome sequence of Thermomonas carbonis KCTC 42013T.</title>
        <authorList>
            <person name="Hyun D.-W."/>
            <person name="Bae J.-W."/>
        </authorList>
    </citation>
    <scope>NUCLEOTIDE SEQUENCE [LARGE SCALE GENOMIC DNA]</scope>
    <source>
        <strain evidence="16 17">KCTC 42013</strain>
    </source>
</reference>
<keyword evidence="6" id="KW-0408">Iron</keyword>
<evidence type="ECO:0000256" key="5">
    <source>
        <dbReference type="ARBA" id="ARBA00022692"/>
    </source>
</evidence>
<keyword evidence="10 11" id="KW-0998">Cell outer membrane</keyword>
<evidence type="ECO:0000256" key="7">
    <source>
        <dbReference type="ARBA" id="ARBA00023065"/>
    </source>
</evidence>
<evidence type="ECO:0000256" key="2">
    <source>
        <dbReference type="ARBA" id="ARBA00022448"/>
    </source>
</evidence>
<feature type="domain" description="TonB-dependent receptor plug" evidence="15">
    <location>
        <begin position="68"/>
        <end position="178"/>
    </location>
</feature>
<comment type="subcellular location">
    <subcellularLocation>
        <location evidence="1 11">Cell outer membrane</location>
        <topology evidence="1 11">Multi-pass membrane protein</topology>
    </subcellularLocation>
</comment>
<dbReference type="CDD" id="cd01347">
    <property type="entry name" value="ligand_gated_channel"/>
    <property type="match status" value="1"/>
</dbReference>
<keyword evidence="13" id="KW-0732">Signal</keyword>
<dbReference type="PANTHER" id="PTHR32552">
    <property type="entry name" value="FERRICHROME IRON RECEPTOR-RELATED"/>
    <property type="match status" value="1"/>
</dbReference>